<proteinExistence type="predicted"/>
<reference evidence="3" key="1">
    <citation type="journal article" date="2020" name="Nature">
        <title>Giant virus diversity and host interactions through global metagenomics.</title>
        <authorList>
            <person name="Schulz F."/>
            <person name="Roux S."/>
            <person name="Paez-Espino D."/>
            <person name="Jungbluth S."/>
            <person name="Walsh D.A."/>
            <person name="Denef V.J."/>
            <person name="McMahon K.D."/>
            <person name="Konstantinidis K.T."/>
            <person name="Eloe-Fadrosh E.A."/>
            <person name="Kyrpides N.C."/>
            <person name="Woyke T."/>
        </authorList>
    </citation>
    <scope>NUCLEOTIDE SEQUENCE</scope>
    <source>
        <strain evidence="3">GVMAG-M-3300022752-66</strain>
    </source>
</reference>
<protein>
    <recommendedName>
        <fullName evidence="2">VWFA domain-containing protein</fullName>
    </recommendedName>
</protein>
<evidence type="ECO:0000256" key="1">
    <source>
        <dbReference type="SAM" id="MobiDB-lite"/>
    </source>
</evidence>
<feature type="domain" description="VWFA" evidence="2">
    <location>
        <begin position="64"/>
        <end position="268"/>
    </location>
</feature>
<dbReference type="PROSITE" id="PS50234">
    <property type="entry name" value="VWFA"/>
    <property type="match status" value="1"/>
</dbReference>
<accession>A0A6C0CW66</accession>
<dbReference type="InterPro" id="IPR036465">
    <property type="entry name" value="vWFA_dom_sf"/>
</dbReference>
<dbReference type="Gene3D" id="3.40.50.410">
    <property type="entry name" value="von Willebrand factor, type A domain"/>
    <property type="match status" value="1"/>
</dbReference>
<dbReference type="CDD" id="cd00198">
    <property type="entry name" value="vWFA"/>
    <property type="match status" value="1"/>
</dbReference>
<organism evidence="3">
    <name type="scientific">viral metagenome</name>
    <dbReference type="NCBI Taxonomy" id="1070528"/>
    <lineage>
        <taxon>unclassified sequences</taxon>
        <taxon>metagenomes</taxon>
        <taxon>organismal metagenomes</taxon>
    </lineage>
</organism>
<dbReference type="PANTHER" id="PTHR10338:SF108">
    <property type="entry name" value="INTER-ALPHA-TRYPSIN INHIBITOR HEAVY CHAIN H4-LIKE PROTEIN"/>
    <property type="match status" value="1"/>
</dbReference>
<evidence type="ECO:0000313" key="3">
    <source>
        <dbReference type="EMBL" id="QHT08412.1"/>
    </source>
</evidence>
<name>A0A6C0CW66_9ZZZZ</name>
<dbReference type="SUPFAM" id="SSF53300">
    <property type="entry name" value="vWA-like"/>
    <property type="match status" value="1"/>
</dbReference>
<evidence type="ECO:0000259" key="2">
    <source>
        <dbReference type="PROSITE" id="PS50234"/>
    </source>
</evidence>
<feature type="compositionally biased region" description="Low complexity" evidence="1">
    <location>
        <begin position="455"/>
        <end position="467"/>
    </location>
</feature>
<dbReference type="AlphaFoldDB" id="A0A6C0CW66"/>
<dbReference type="InterPro" id="IPR050934">
    <property type="entry name" value="ITIH"/>
</dbReference>
<dbReference type="PANTHER" id="PTHR10338">
    <property type="entry name" value="INTER-ALPHA-TRYPSIN INHIBITOR HEAVY CHAIN FAMILY MEMBER"/>
    <property type="match status" value="1"/>
</dbReference>
<dbReference type="InterPro" id="IPR002035">
    <property type="entry name" value="VWF_A"/>
</dbReference>
<dbReference type="SMART" id="SM00327">
    <property type="entry name" value="VWA"/>
    <property type="match status" value="1"/>
</dbReference>
<sequence>METSSTLLSTNNVVDYSYIEFHTKKEENTNSKFLLPFADEDTVQVFGTLTIKVNDTPMTKTPQYILFMLDRSQSMTDEVERNSTKMEHAKHTIKNIVKLIVNSDENCPPVFIEVYAFDDEVEEVLPKIQITKENITEIVTKIKSIQPRNSTNIELALEKTRELMETNSTDNSPIEEYHQLQKTEIFLTDGLPTAGDTNISRLIKKQIEKSKTATPIQTDNNHIYIGYGEDHNGNLLQSISFGKKNGYYYFVDKIENAGLIFGEIMHGLLYPAVKNINVTIENGEIYDYKTNRWSQSLYVSSILSESEKIYHIRCNNPDDIKANISAINAVTNEDFEHIVERLPDLLVSENTILETDLTKYVLRQKTQEYLYHARSVAVSIENASNTMLILSKQTKKEISEKMMNLREEIKSFLEFLKEYIKNNNYESDKFFIMLYEDIYIAYKTFGTIQGAMYTGSRQSSQGRQTSYVVSSQPNTPYDKEDDDEPSIFNKLNIKTDRAATSHILSVNTTPKQLKVMSSINSRSSSPPLLSSNDIKLEDIKPLTELDDIILFNRRNKVN</sequence>
<dbReference type="Pfam" id="PF13519">
    <property type="entry name" value="VWA_2"/>
    <property type="match status" value="1"/>
</dbReference>
<feature type="region of interest" description="Disordered" evidence="1">
    <location>
        <begin position="455"/>
        <end position="483"/>
    </location>
</feature>
<dbReference type="EMBL" id="MN739495">
    <property type="protein sequence ID" value="QHT08412.1"/>
    <property type="molecule type" value="Genomic_DNA"/>
</dbReference>